<feature type="non-terminal residue" evidence="4">
    <location>
        <position position="1"/>
    </location>
</feature>
<keyword evidence="2" id="KW-0328">Glycosyltransferase</keyword>
<proteinExistence type="inferred from homology"/>
<evidence type="ECO:0000256" key="2">
    <source>
        <dbReference type="ARBA" id="ARBA00022676"/>
    </source>
</evidence>
<dbReference type="eggNOG" id="KOG1192">
    <property type="taxonomic scope" value="Eukaryota"/>
</dbReference>
<dbReference type="GO" id="GO:0080044">
    <property type="term" value="F:quercetin 7-O-glucosyltransferase activity"/>
    <property type="evidence" value="ECO:0007669"/>
    <property type="project" value="TreeGrafter"/>
</dbReference>
<dbReference type="PANTHER" id="PTHR11926:SF1392">
    <property type="entry name" value="GLYCOSYLTRANSFERASE"/>
    <property type="match status" value="1"/>
</dbReference>
<dbReference type="STRING" id="29730.A0A0D2RTQ3"/>
<keyword evidence="3" id="KW-0808">Transferase</keyword>
<organism evidence="4 5">
    <name type="scientific">Gossypium raimondii</name>
    <name type="common">Peruvian cotton</name>
    <name type="synonym">Gossypium klotzschianum subsp. raimondii</name>
    <dbReference type="NCBI Taxonomy" id="29730"/>
    <lineage>
        <taxon>Eukaryota</taxon>
        <taxon>Viridiplantae</taxon>
        <taxon>Streptophyta</taxon>
        <taxon>Embryophyta</taxon>
        <taxon>Tracheophyta</taxon>
        <taxon>Spermatophyta</taxon>
        <taxon>Magnoliopsida</taxon>
        <taxon>eudicotyledons</taxon>
        <taxon>Gunneridae</taxon>
        <taxon>Pentapetalae</taxon>
        <taxon>rosids</taxon>
        <taxon>malvids</taxon>
        <taxon>Malvales</taxon>
        <taxon>Malvaceae</taxon>
        <taxon>Malvoideae</taxon>
        <taxon>Gossypium</taxon>
    </lineage>
</organism>
<dbReference type="SUPFAM" id="SSF53756">
    <property type="entry name" value="UDP-Glycosyltransferase/glycogen phosphorylase"/>
    <property type="match status" value="2"/>
</dbReference>
<dbReference type="InterPro" id="IPR002213">
    <property type="entry name" value="UDP_glucos_trans"/>
</dbReference>
<evidence type="ECO:0000313" key="4">
    <source>
        <dbReference type="EMBL" id="KJB74117.1"/>
    </source>
</evidence>
<keyword evidence="5" id="KW-1185">Reference proteome</keyword>
<dbReference type="Proteomes" id="UP000032304">
    <property type="component" value="Chromosome 11"/>
</dbReference>
<gene>
    <name evidence="4" type="ORF">B456_011G274000</name>
</gene>
<accession>A0A0D2RTQ3</accession>
<evidence type="ECO:0008006" key="6">
    <source>
        <dbReference type="Google" id="ProtNLM"/>
    </source>
</evidence>
<evidence type="ECO:0000313" key="5">
    <source>
        <dbReference type="Proteomes" id="UP000032304"/>
    </source>
</evidence>
<dbReference type="AlphaFoldDB" id="A0A0D2RTQ3"/>
<dbReference type="PANTHER" id="PTHR11926">
    <property type="entry name" value="GLUCOSYL/GLUCURONOSYL TRANSFERASES"/>
    <property type="match status" value="1"/>
</dbReference>
<reference evidence="4 5" key="1">
    <citation type="journal article" date="2012" name="Nature">
        <title>Repeated polyploidization of Gossypium genomes and the evolution of spinnable cotton fibres.</title>
        <authorList>
            <person name="Paterson A.H."/>
            <person name="Wendel J.F."/>
            <person name="Gundlach H."/>
            <person name="Guo H."/>
            <person name="Jenkins J."/>
            <person name="Jin D."/>
            <person name="Llewellyn D."/>
            <person name="Showmaker K.C."/>
            <person name="Shu S."/>
            <person name="Udall J."/>
            <person name="Yoo M.J."/>
            <person name="Byers R."/>
            <person name="Chen W."/>
            <person name="Doron-Faigenboim A."/>
            <person name="Duke M.V."/>
            <person name="Gong L."/>
            <person name="Grimwood J."/>
            <person name="Grover C."/>
            <person name="Grupp K."/>
            <person name="Hu G."/>
            <person name="Lee T.H."/>
            <person name="Li J."/>
            <person name="Lin L."/>
            <person name="Liu T."/>
            <person name="Marler B.S."/>
            <person name="Page J.T."/>
            <person name="Roberts A.W."/>
            <person name="Romanel E."/>
            <person name="Sanders W.S."/>
            <person name="Szadkowski E."/>
            <person name="Tan X."/>
            <person name="Tang H."/>
            <person name="Xu C."/>
            <person name="Wang J."/>
            <person name="Wang Z."/>
            <person name="Zhang D."/>
            <person name="Zhang L."/>
            <person name="Ashrafi H."/>
            <person name="Bedon F."/>
            <person name="Bowers J.E."/>
            <person name="Brubaker C.L."/>
            <person name="Chee P.W."/>
            <person name="Das S."/>
            <person name="Gingle A.R."/>
            <person name="Haigler C.H."/>
            <person name="Harker D."/>
            <person name="Hoffmann L.V."/>
            <person name="Hovav R."/>
            <person name="Jones D.C."/>
            <person name="Lemke C."/>
            <person name="Mansoor S."/>
            <person name="ur Rahman M."/>
            <person name="Rainville L.N."/>
            <person name="Rambani A."/>
            <person name="Reddy U.K."/>
            <person name="Rong J.K."/>
            <person name="Saranga Y."/>
            <person name="Scheffler B.E."/>
            <person name="Scheffler J.A."/>
            <person name="Stelly D.M."/>
            <person name="Triplett B.A."/>
            <person name="Van Deynze A."/>
            <person name="Vaslin M.F."/>
            <person name="Waghmare V.N."/>
            <person name="Walford S.A."/>
            <person name="Wright R.J."/>
            <person name="Zaki E.A."/>
            <person name="Zhang T."/>
            <person name="Dennis E.S."/>
            <person name="Mayer K.F."/>
            <person name="Peterson D.G."/>
            <person name="Rokhsar D.S."/>
            <person name="Wang X."/>
            <person name="Schmutz J."/>
        </authorList>
    </citation>
    <scope>NUCLEOTIDE SEQUENCE [LARGE SCALE GENOMIC DNA]</scope>
</reference>
<comment type="similarity">
    <text evidence="1">Belongs to the UDP-glycosyltransferase family.</text>
</comment>
<dbReference type="Pfam" id="PF00201">
    <property type="entry name" value="UDPGT"/>
    <property type="match status" value="1"/>
</dbReference>
<dbReference type="EMBL" id="CM001750">
    <property type="protein sequence ID" value="KJB74117.1"/>
    <property type="molecule type" value="Genomic_DNA"/>
</dbReference>
<evidence type="ECO:0000256" key="1">
    <source>
        <dbReference type="ARBA" id="ARBA00009995"/>
    </source>
</evidence>
<protein>
    <recommendedName>
        <fullName evidence="6">UDP-glycosyltransferases domain-containing protein</fullName>
    </recommendedName>
</protein>
<name>A0A0D2RTQ3_GOSRA</name>
<dbReference type="Gene3D" id="3.40.50.2000">
    <property type="entry name" value="Glycogen Phosphorylase B"/>
    <property type="match status" value="7"/>
</dbReference>
<sequence length="416" mass="46397">VEAMHQSPHVLIFPFPAQGHVNSMLKLAELLALASLKVTFLNPKYNHECLVCHIYILSHFTQYPGFKFETIPDGIPQDHPLLGIDNPPPDCIIGDGALGLTFDVANELGIPIIQFCTISAVLVALQFCQGQLTEFWFGLVNTGKRFLWILRPEIVPENDRGHDDVPAELVEGKKKKKGGYIVGWAPQEEVLAHWAISGFLTHSGCNSTLESMSTGSTSRMNFNDINEPIIQLIIKQTQKITQGNALIFNPTEELDGPILSQIRTKCPNDKSCIAWLDKQPNRSIIYASLGSTTSTSRDQLVELWYGLLNNKTNFLFVVRQDSVIGKDEGEDVVKELSKKSKARGYIKIGLDMKDVCDRKIVEKMVNDVMVDRKEEFAISASEMAKVTNRSVSADGSSYSNFDRLIDDIRIMSLKTP</sequence>
<evidence type="ECO:0000256" key="3">
    <source>
        <dbReference type="ARBA" id="ARBA00022679"/>
    </source>
</evidence>
<dbReference type="Gramene" id="KJB74117">
    <property type="protein sequence ID" value="KJB74117"/>
    <property type="gene ID" value="B456_011G274000"/>
</dbReference>
<dbReference type="GO" id="GO:0080043">
    <property type="term" value="F:quercetin 3-O-glucosyltransferase activity"/>
    <property type="evidence" value="ECO:0007669"/>
    <property type="project" value="TreeGrafter"/>
</dbReference>